<sequence>MDKQEFLDRLGTLLACLPAARVAEWRAFYAEAIDDRMEEGMTEEQAVAALGSPGAVADAVLDEMPPVPRAMAKTRRHSRVLLWVALILGSPVWLTLLLAFAAVALAGYLCIWLLAATLWLIAGAGVLACPIALVIALAGALTGNIPFALAYAGEGLLAAALGLACLSAALASSRRLASLSRAWARKALSPFRRERPAAPEVMAVAVA</sequence>
<gene>
    <name evidence="2" type="ORF">LPT13_02085</name>
</gene>
<dbReference type="Proteomes" id="UP001430755">
    <property type="component" value="Unassembled WGS sequence"/>
</dbReference>
<feature type="transmembrane region" description="Helical" evidence="1">
    <location>
        <begin position="111"/>
        <end position="141"/>
    </location>
</feature>
<accession>A0ABS9WEZ7</accession>
<evidence type="ECO:0000313" key="3">
    <source>
        <dbReference type="Proteomes" id="UP001430755"/>
    </source>
</evidence>
<comment type="caution">
    <text evidence="2">The sequence shown here is derived from an EMBL/GenBank/DDBJ whole genome shotgun (WGS) entry which is preliminary data.</text>
</comment>
<keyword evidence="1" id="KW-0812">Transmembrane</keyword>
<organism evidence="2 3">
    <name type="scientific">Adlercreutzia faecimuris</name>
    <dbReference type="NCBI Taxonomy" id="2897341"/>
    <lineage>
        <taxon>Bacteria</taxon>
        <taxon>Bacillati</taxon>
        <taxon>Actinomycetota</taxon>
        <taxon>Coriobacteriia</taxon>
        <taxon>Eggerthellales</taxon>
        <taxon>Eggerthellaceae</taxon>
        <taxon>Adlercreutzia</taxon>
    </lineage>
</organism>
<reference evidence="2" key="1">
    <citation type="submission" date="2021-11" db="EMBL/GenBank/DDBJ databases">
        <title>A Novel Adlercreutzia Species, isolated from a Allomyrina dichotoma larva feces.</title>
        <authorList>
            <person name="Suh M.K."/>
        </authorList>
    </citation>
    <scope>NUCLEOTIDE SEQUENCE</scope>
    <source>
        <strain evidence="2">JBNU-10</strain>
    </source>
</reference>
<feature type="transmembrane region" description="Helical" evidence="1">
    <location>
        <begin position="80"/>
        <end position="105"/>
    </location>
</feature>
<dbReference type="EMBL" id="JAJMLW010000001">
    <property type="protein sequence ID" value="MCI2241140.1"/>
    <property type="molecule type" value="Genomic_DNA"/>
</dbReference>
<feature type="transmembrane region" description="Helical" evidence="1">
    <location>
        <begin position="148"/>
        <end position="171"/>
    </location>
</feature>
<dbReference type="RefSeq" id="WP_242162995.1">
    <property type="nucleotide sequence ID" value="NZ_JAJMLW010000001.1"/>
</dbReference>
<keyword evidence="1" id="KW-1133">Transmembrane helix</keyword>
<evidence type="ECO:0000256" key="1">
    <source>
        <dbReference type="SAM" id="Phobius"/>
    </source>
</evidence>
<proteinExistence type="predicted"/>
<protein>
    <submittedName>
        <fullName evidence="2">DUF1700 domain-containing protein</fullName>
    </submittedName>
</protein>
<keyword evidence="3" id="KW-1185">Reference proteome</keyword>
<evidence type="ECO:0000313" key="2">
    <source>
        <dbReference type="EMBL" id="MCI2241140.1"/>
    </source>
</evidence>
<name>A0ABS9WEZ7_9ACTN</name>
<dbReference type="Pfam" id="PF22564">
    <property type="entry name" value="HAAS"/>
    <property type="match status" value="1"/>
</dbReference>
<keyword evidence="1" id="KW-0472">Membrane</keyword>